<organism evidence="2 3">
    <name type="scientific">Clostridium botulinum D str. 1873</name>
    <dbReference type="NCBI Taxonomy" id="592027"/>
    <lineage>
        <taxon>Bacteria</taxon>
        <taxon>Bacillati</taxon>
        <taxon>Bacillota</taxon>
        <taxon>Clostridia</taxon>
        <taxon>Eubacteriales</taxon>
        <taxon>Clostridiaceae</taxon>
        <taxon>Clostridium</taxon>
    </lineage>
</organism>
<dbReference type="EMBL" id="ACSJ01000007">
    <property type="protein sequence ID" value="EES90846.1"/>
    <property type="molecule type" value="Genomic_DNA"/>
</dbReference>
<keyword evidence="1" id="KW-0472">Membrane</keyword>
<keyword evidence="1" id="KW-1133">Transmembrane helix</keyword>
<dbReference type="AlphaFoldDB" id="A0A9P2G6I9"/>
<dbReference type="GeneID" id="66319465"/>
<feature type="transmembrane region" description="Helical" evidence="1">
    <location>
        <begin position="109"/>
        <end position="128"/>
    </location>
</feature>
<comment type="caution">
    <text evidence="2">The sequence shown here is derived from an EMBL/GenBank/DDBJ whole genome shotgun (WGS) entry which is preliminary data.</text>
</comment>
<keyword evidence="1" id="KW-0812">Transmembrane</keyword>
<evidence type="ECO:0000256" key="1">
    <source>
        <dbReference type="SAM" id="Phobius"/>
    </source>
</evidence>
<evidence type="ECO:0000313" key="2">
    <source>
        <dbReference type="EMBL" id="EES90846.1"/>
    </source>
</evidence>
<dbReference type="Proteomes" id="UP000006160">
    <property type="component" value="Unassembled WGS sequence"/>
</dbReference>
<dbReference type="RefSeq" id="WP_003375362.1">
    <property type="nucleotide sequence ID" value="NZ_ACSJ01000007.1"/>
</dbReference>
<name>A0A9P2G6I9_CLOBO</name>
<evidence type="ECO:0000313" key="3">
    <source>
        <dbReference type="Proteomes" id="UP000006160"/>
    </source>
</evidence>
<feature type="transmembrane region" description="Helical" evidence="1">
    <location>
        <begin position="40"/>
        <end position="58"/>
    </location>
</feature>
<sequence length="143" mass="16819">MKKVLTLRQKYMIEKGVYGSMWLSTAALRFMKFQVNNSKIIYGVLLTYLFIGCIPIFMKTEKEDEMSVHNNNKARLVIYDKLISVIFFCTFLGIFIIKKDKWMIDLNLLLPFVLGVINLMEFILFVFYEKVGDKYGEIKDKNS</sequence>
<gene>
    <name evidence="2" type="ORF">CLG_B0742</name>
</gene>
<accession>A0A9P2G6I9</accession>
<feature type="transmembrane region" description="Helical" evidence="1">
    <location>
        <begin position="78"/>
        <end position="97"/>
    </location>
</feature>
<reference evidence="2 3" key="1">
    <citation type="submission" date="2009-10" db="EMBL/GenBank/DDBJ databases">
        <authorList>
            <person name="Shrivastava S."/>
            <person name="Brinkac L.B."/>
            <person name="Brown J.L."/>
            <person name="Bruce D.B."/>
            <person name="Detter C."/>
            <person name="Green L.D."/>
            <person name="Munk C.A."/>
            <person name="Rogers Y.C."/>
            <person name="Tapia R."/>
            <person name="Saunders E.S."/>
            <person name="Sims D.R."/>
            <person name="Smith L.A."/>
            <person name="Smith T.J."/>
            <person name="Sutton G."/>
            <person name="Brettin T."/>
        </authorList>
    </citation>
    <scope>NUCLEOTIDE SEQUENCE [LARGE SCALE GENOMIC DNA]</scope>
    <source>
        <strain evidence="3">D str. 1873</strain>
    </source>
</reference>
<proteinExistence type="predicted"/>
<protein>
    <submittedName>
        <fullName evidence="2">Uncharacterized protein</fullName>
    </submittedName>
</protein>